<gene>
    <name evidence="2" type="ORF">CGOC_LOCUS8107</name>
</gene>
<feature type="chain" id="PRO_5017945681" evidence="1">
    <location>
        <begin position="50"/>
        <end position="89"/>
    </location>
</feature>
<accession>A0A3P6TDW9</accession>
<dbReference type="OrthoDB" id="10474767at2759"/>
<reference evidence="2 3" key="1">
    <citation type="submission" date="2018-11" db="EMBL/GenBank/DDBJ databases">
        <authorList>
            <consortium name="Pathogen Informatics"/>
        </authorList>
    </citation>
    <scope>NUCLEOTIDE SEQUENCE [LARGE SCALE GENOMIC DNA]</scope>
</reference>
<evidence type="ECO:0000313" key="2">
    <source>
        <dbReference type="EMBL" id="VDK83277.1"/>
    </source>
</evidence>
<dbReference type="Proteomes" id="UP000271889">
    <property type="component" value="Unassembled WGS sequence"/>
</dbReference>
<protein>
    <submittedName>
        <fullName evidence="2">Uncharacterized protein</fullName>
    </submittedName>
</protein>
<dbReference type="EMBL" id="UYRV01029218">
    <property type="protein sequence ID" value="VDK83277.1"/>
    <property type="molecule type" value="Genomic_DNA"/>
</dbReference>
<evidence type="ECO:0000313" key="3">
    <source>
        <dbReference type="Proteomes" id="UP000271889"/>
    </source>
</evidence>
<proteinExistence type="predicted"/>
<keyword evidence="1" id="KW-0732">Signal</keyword>
<feature type="signal peptide" evidence="1">
    <location>
        <begin position="1"/>
        <end position="49"/>
    </location>
</feature>
<dbReference type="AlphaFoldDB" id="A0A3P6TDW9"/>
<sequence>MTVIGLGILTFPTPTPAGKTCFKFAIAEEVSNAWSKMLFFLLLINVCAAAESGSTAPSVELTSVDYSALTTTDNVGLVVGQFNFSVYFD</sequence>
<keyword evidence="3" id="KW-1185">Reference proteome</keyword>
<evidence type="ECO:0000256" key="1">
    <source>
        <dbReference type="SAM" id="SignalP"/>
    </source>
</evidence>
<organism evidence="2 3">
    <name type="scientific">Cylicostephanus goldi</name>
    <name type="common">Nematode worm</name>
    <dbReference type="NCBI Taxonomy" id="71465"/>
    <lineage>
        <taxon>Eukaryota</taxon>
        <taxon>Metazoa</taxon>
        <taxon>Ecdysozoa</taxon>
        <taxon>Nematoda</taxon>
        <taxon>Chromadorea</taxon>
        <taxon>Rhabditida</taxon>
        <taxon>Rhabditina</taxon>
        <taxon>Rhabditomorpha</taxon>
        <taxon>Strongyloidea</taxon>
        <taxon>Strongylidae</taxon>
        <taxon>Cylicostephanus</taxon>
    </lineage>
</organism>
<name>A0A3P6TDW9_CYLGO</name>